<gene>
    <name evidence="2" type="ORF">MACH08_20490</name>
</gene>
<evidence type="ECO:0000313" key="2">
    <source>
        <dbReference type="EMBL" id="GLO66265.1"/>
    </source>
</evidence>
<dbReference type="Proteomes" id="UP001275436">
    <property type="component" value="Unassembled WGS sequence"/>
</dbReference>
<evidence type="ECO:0000256" key="1">
    <source>
        <dbReference type="SAM" id="Coils"/>
    </source>
</evidence>
<dbReference type="RefSeq" id="WP_317958139.1">
    <property type="nucleotide sequence ID" value="NZ_BSKO01000001.1"/>
</dbReference>
<name>A0ABQ5TMC1_9BACI</name>
<keyword evidence="3" id="KW-1185">Reference proteome</keyword>
<organism evidence="2 3">
    <name type="scientific">Oceanobacillus kimchii</name>
    <dbReference type="NCBI Taxonomy" id="746691"/>
    <lineage>
        <taxon>Bacteria</taxon>
        <taxon>Bacillati</taxon>
        <taxon>Bacillota</taxon>
        <taxon>Bacilli</taxon>
        <taxon>Bacillales</taxon>
        <taxon>Bacillaceae</taxon>
        <taxon>Oceanobacillus</taxon>
    </lineage>
</organism>
<comment type="caution">
    <text evidence="2">The sequence shown here is derived from an EMBL/GenBank/DDBJ whole genome shotgun (WGS) entry which is preliminary data.</text>
</comment>
<sequence>MTDYIDMILNYQEEMYYKYSLNKISEYRYEQLEEKLEEWFANYSYIQNKEEK</sequence>
<protein>
    <submittedName>
        <fullName evidence="2">Uncharacterized protein</fullName>
    </submittedName>
</protein>
<accession>A0ABQ5TMC1</accession>
<dbReference type="EMBL" id="BSKO01000001">
    <property type="protein sequence ID" value="GLO66265.1"/>
    <property type="molecule type" value="Genomic_DNA"/>
</dbReference>
<feature type="coiled-coil region" evidence="1">
    <location>
        <begin position="22"/>
        <end position="49"/>
    </location>
</feature>
<keyword evidence="1" id="KW-0175">Coiled coil</keyword>
<evidence type="ECO:0000313" key="3">
    <source>
        <dbReference type="Proteomes" id="UP001275436"/>
    </source>
</evidence>
<proteinExistence type="predicted"/>
<reference evidence="2 3" key="1">
    <citation type="submission" date="2023-02" db="EMBL/GenBank/DDBJ databases">
        <title>Oceanobacillus kimchii IFOP_LL358 isolated form Alexandrium catenella lab strain.</title>
        <authorList>
            <person name="Gajardo G."/>
            <person name="Ueki S."/>
            <person name="Maruyama F."/>
        </authorList>
    </citation>
    <scope>NUCLEOTIDE SEQUENCE [LARGE SCALE GENOMIC DNA]</scope>
    <source>
        <strain evidence="2 3">IFOP_LL358</strain>
    </source>
</reference>